<evidence type="ECO:0000313" key="2">
    <source>
        <dbReference type="Proteomes" id="UP000013940"/>
    </source>
</evidence>
<dbReference type="EMBL" id="CP003190">
    <property type="protein sequence ID" value="AGL85945.1"/>
    <property type="molecule type" value="Genomic_DNA"/>
</dbReference>
<dbReference type="HOGENOM" id="CLU_2331553_0_0_6"/>
<proteinExistence type="predicted"/>
<dbReference type="AlphaFoldDB" id="A0A2C9EQM6"/>
<gene>
    <name evidence="1" type="ORF">PFLCHA0_c41810</name>
</gene>
<dbReference type="KEGG" id="pprc:PFLCHA0_c41810"/>
<sequence length="98" mass="11086">MPAYKRTRNQRLGRRRRSLAGLRVLPDVQFRDKRLSLRQRLASARTALKAGDEAVPLVFFAIGSCIYPAAPQNHPRFACPVPWGVPHLPSYKEPEVHG</sequence>
<name>A0A2C9EQM6_PSEPH</name>
<dbReference type="Proteomes" id="UP000013940">
    <property type="component" value="Chromosome"/>
</dbReference>
<evidence type="ECO:0000313" key="1">
    <source>
        <dbReference type="EMBL" id="AGL85945.1"/>
    </source>
</evidence>
<organism evidence="1 2">
    <name type="scientific">Pseudomonas protegens (strain DSM 19095 / LMG 27888 / CFBP 6595 / CHA0)</name>
    <dbReference type="NCBI Taxonomy" id="1124983"/>
    <lineage>
        <taxon>Bacteria</taxon>
        <taxon>Pseudomonadati</taxon>
        <taxon>Pseudomonadota</taxon>
        <taxon>Gammaproteobacteria</taxon>
        <taxon>Pseudomonadales</taxon>
        <taxon>Pseudomonadaceae</taxon>
        <taxon>Pseudomonas</taxon>
    </lineage>
</organism>
<reference evidence="2" key="1">
    <citation type="journal article" date="2014" name="Genome Announc.">
        <title>Full-genome sequence of the plant growth-promoting bacterium Pseudomonas protegens CHA0.</title>
        <authorList>
            <person name="Jousset A."/>
            <person name="Schuldes J."/>
            <person name="Keel C."/>
            <person name="Maurhofer M."/>
            <person name="Daniel R."/>
            <person name="Scheu S."/>
            <person name="Thuermer A."/>
        </authorList>
    </citation>
    <scope>NUCLEOTIDE SEQUENCE [LARGE SCALE GENOMIC DNA]</scope>
    <source>
        <strain evidence="2">DSM 19095 / LMG 27888 / CFBP 6595 / CHA0</strain>
    </source>
</reference>
<accession>A0A2C9EQM6</accession>
<protein>
    <submittedName>
        <fullName evidence="1">Uncharacterized protein</fullName>
    </submittedName>
</protein>